<organism evidence="2 3">
    <name type="scientific">Triparma laevis f. longispina</name>
    <dbReference type="NCBI Taxonomy" id="1714387"/>
    <lineage>
        <taxon>Eukaryota</taxon>
        <taxon>Sar</taxon>
        <taxon>Stramenopiles</taxon>
        <taxon>Ochrophyta</taxon>
        <taxon>Bolidophyceae</taxon>
        <taxon>Parmales</taxon>
        <taxon>Triparmaceae</taxon>
        <taxon>Triparma</taxon>
    </lineage>
</organism>
<dbReference type="InterPro" id="IPR039683">
    <property type="entry name" value="Lsm12-like"/>
</dbReference>
<dbReference type="OrthoDB" id="10394640at2759"/>
<dbReference type="InterPro" id="IPR047574">
    <property type="entry name" value="AD"/>
</dbReference>
<evidence type="ECO:0000259" key="1">
    <source>
        <dbReference type="PROSITE" id="PS52001"/>
    </source>
</evidence>
<sequence length="233" mass="25814">MTTPLEELYPVTTDCTVTYPANFNMPVEKGEIYATDPTSNTLTIKFPLTYTTTSFKIAIFNLATIAINTSGPSPTTPVPRVTLTLSFPKQKLTQKQLIATFPRALTKINPKDLKKREDHQLKLATEHLFHQNTNASPSAVSCYDALLKACSQVEWTNITRTGKRQELKTNILVMKEMGGILVVEPYDTRACVLSTNLKKGVGQTGAEKVLKKESLERVRKIIEARGQTQGQAA</sequence>
<evidence type="ECO:0000313" key="2">
    <source>
        <dbReference type="EMBL" id="GMI16156.1"/>
    </source>
</evidence>
<dbReference type="Proteomes" id="UP001165122">
    <property type="component" value="Unassembled WGS sequence"/>
</dbReference>
<proteinExistence type="predicted"/>
<keyword evidence="3" id="KW-1185">Reference proteome</keyword>
<accession>A0A9W7FQC9</accession>
<evidence type="ECO:0000313" key="3">
    <source>
        <dbReference type="Proteomes" id="UP001165122"/>
    </source>
</evidence>
<dbReference type="PROSITE" id="PS52001">
    <property type="entry name" value="AD"/>
    <property type="match status" value="1"/>
</dbReference>
<dbReference type="EMBL" id="BRXW01000245">
    <property type="protein sequence ID" value="GMI16156.1"/>
    <property type="molecule type" value="Genomic_DNA"/>
</dbReference>
<dbReference type="Pfam" id="PF09793">
    <property type="entry name" value="AD"/>
    <property type="match status" value="1"/>
</dbReference>
<reference evidence="3" key="1">
    <citation type="journal article" date="2023" name="Commun. Biol.">
        <title>Genome analysis of Parmales, the sister group of diatoms, reveals the evolutionary specialization of diatoms from phago-mixotrophs to photoautotrophs.</title>
        <authorList>
            <person name="Ban H."/>
            <person name="Sato S."/>
            <person name="Yoshikawa S."/>
            <person name="Yamada K."/>
            <person name="Nakamura Y."/>
            <person name="Ichinomiya M."/>
            <person name="Sato N."/>
            <person name="Blanc-Mathieu R."/>
            <person name="Endo H."/>
            <person name="Kuwata A."/>
            <person name="Ogata H."/>
        </authorList>
    </citation>
    <scope>NUCLEOTIDE SEQUENCE [LARGE SCALE GENOMIC DNA]</scope>
    <source>
        <strain evidence="3">NIES 3700</strain>
    </source>
</reference>
<dbReference type="PANTHER" id="PTHR13542">
    <property type="entry name" value="LSM12 HOMOLOG"/>
    <property type="match status" value="1"/>
</dbReference>
<name>A0A9W7FQC9_9STRA</name>
<comment type="caution">
    <text evidence="2">The sequence shown here is derived from an EMBL/GenBank/DDBJ whole genome shotgun (WGS) entry which is preliminary data.</text>
</comment>
<feature type="domain" description="AD" evidence="1">
    <location>
        <begin position="106"/>
        <end position="230"/>
    </location>
</feature>
<dbReference type="AlphaFoldDB" id="A0A9W7FQC9"/>
<dbReference type="InterPro" id="IPR019181">
    <property type="entry name" value="LSM12_ABD"/>
</dbReference>
<protein>
    <recommendedName>
        <fullName evidence="1">AD domain-containing protein</fullName>
    </recommendedName>
</protein>
<gene>
    <name evidence="2" type="ORF">TrLO_g5321</name>
</gene>